<dbReference type="InterPro" id="IPR046703">
    <property type="entry name" value="DUF6776"/>
</dbReference>
<name>A0A2A2AU06_9BURK</name>
<evidence type="ECO:0000256" key="2">
    <source>
        <dbReference type="SAM" id="MobiDB-lite"/>
    </source>
</evidence>
<dbReference type="EMBL" id="NSJD01000002">
    <property type="protein sequence ID" value="PAT41139.1"/>
    <property type="molecule type" value="Genomic_DNA"/>
</dbReference>
<comment type="caution">
    <text evidence="4">The sequence shown here is derived from an EMBL/GenBank/DDBJ whole genome shotgun (WGS) entry which is preliminary data.</text>
</comment>
<dbReference type="Proteomes" id="UP000218644">
    <property type="component" value="Unassembled WGS sequence"/>
</dbReference>
<keyword evidence="3" id="KW-0472">Membrane</keyword>
<evidence type="ECO:0000256" key="1">
    <source>
        <dbReference type="SAM" id="Coils"/>
    </source>
</evidence>
<evidence type="ECO:0000256" key="3">
    <source>
        <dbReference type="SAM" id="Phobius"/>
    </source>
</evidence>
<feature type="coiled-coil region" evidence="1">
    <location>
        <begin position="146"/>
        <end position="180"/>
    </location>
</feature>
<feature type="region of interest" description="Disordered" evidence="2">
    <location>
        <begin position="107"/>
        <end position="139"/>
    </location>
</feature>
<keyword evidence="1" id="KW-0175">Coiled coil</keyword>
<dbReference type="AlphaFoldDB" id="A0A2A2AU06"/>
<feature type="coiled-coil region" evidence="1">
    <location>
        <begin position="79"/>
        <end position="106"/>
    </location>
</feature>
<gene>
    <name evidence="4" type="ORF">CK623_02480</name>
</gene>
<organism evidence="4 5">
    <name type="scientific">Vandammella animalimorsus</name>
    <dbReference type="NCBI Taxonomy" id="2029117"/>
    <lineage>
        <taxon>Bacteria</taxon>
        <taxon>Pseudomonadati</taxon>
        <taxon>Pseudomonadota</taxon>
        <taxon>Betaproteobacteria</taxon>
        <taxon>Burkholderiales</taxon>
        <taxon>Comamonadaceae</taxon>
        <taxon>Vandammella</taxon>
    </lineage>
</organism>
<dbReference type="Pfam" id="PF20567">
    <property type="entry name" value="DUF6776"/>
    <property type="match status" value="1"/>
</dbReference>
<keyword evidence="3" id="KW-0812">Transmembrane</keyword>
<evidence type="ECO:0000313" key="4">
    <source>
        <dbReference type="EMBL" id="PAT41139.1"/>
    </source>
</evidence>
<protein>
    <submittedName>
        <fullName evidence="4">Uncharacterized protein</fullName>
    </submittedName>
</protein>
<reference evidence="4 5" key="1">
    <citation type="submission" date="2017-08" db="EMBL/GenBank/DDBJ databases">
        <title>WGS of Clinical strains of the CDC Group NO-1 linked to zoonotic infections in humans.</title>
        <authorList>
            <person name="Bernier A.-M."/>
            <person name="Bernard K."/>
        </authorList>
    </citation>
    <scope>NUCLEOTIDE SEQUENCE [LARGE SCALE GENOMIC DNA]</scope>
    <source>
        <strain evidence="4 5">NML79-0751</strain>
    </source>
</reference>
<proteinExistence type="predicted"/>
<accession>A0A2A2AU06</accession>
<keyword evidence="3" id="KW-1133">Transmembrane helix</keyword>
<sequence>MPRCQHALASRCCVVPLPSHLHHMRLRPFARRIPAASRRLTPSRLLPWPLRLLLLAALLVLLYGGLRWGQEMLARWREQAVAQQQLQRLRQDMLALQRQLQNQAQATQAAMGPAVAAQQGDGKARPPTETETEDDAGQQPLPDALRLAHAATIAQLQQHIEQLQAENQRLRDDLGFYENLLPTGEGGALSIRSLEAQRSGDGQQLHWQILLMQPRRDAAPFNGQLHWQIDAQQGGKPWGLPPAQRQQALQFGRYQRLEGHWQVPADVKVRSVTAIVREGGQERARQTVRLARGQAVKSPAAGP</sequence>
<evidence type="ECO:0000313" key="5">
    <source>
        <dbReference type="Proteomes" id="UP000218644"/>
    </source>
</evidence>
<feature type="transmembrane region" description="Helical" evidence="3">
    <location>
        <begin position="48"/>
        <end position="66"/>
    </location>
</feature>